<organism evidence="2 3">
    <name type="scientific">Candidatus Jettenia ecosi</name>
    <dbReference type="NCBI Taxonomy" id="2494326"/>
    <lineage>
        <taxon>Bacteria</taxon>
        <taxon>Pseudomonadati</taxon>
        <taxon>Planctomycetota</taxon>
        <taxon>Candidatus Brocadiia</taxon>
        <taxon>Candidatus Brocadiales</taxon>
        <taxon>Candidatus Brocadiaceae</taxon>
        <taxon>Candidatus Jettenia</taxon>
    </lineage>
</organism>
<reference evidence="2 3" key="1">
    <citation type="submission" date="2019-04" db="EMBL/GenBank/DDBJ databases">
        <title>Genome of a novel bacterium Candidatus Jettenia ecosi reconstructed from metagenome of an anammox bioreactor.</title>
        <authorList>
            <person name="Mardanov A.V."/>
            <person name="Beletsky A.V."/>
            <person name="Ravin N.V."/>
            <person name="Botchkova E.A."/>
            <person name="Litti Y.V."/>
            <person name="Nozhevnikova A.N."/>
        </authorList>
    </citation>
    <scope>NUCLEOTIDE SEQUENCE [LARGE SCALE GENOMIC DNA]</scope>
    <source>
        <strain evidence="2">J2</strain>
    </source>
</reference>
<dbReference type="SUPFAM" id="SSF101898">
    <property type="entry name" value="NHL repeat"/>
    <property type="match status" value="1"/>
</dbReference>
<evidence type="ECO:0000313" key="2">
    <source>
        <dbReference type="EMBL" id="TLD41041.1"/>
    </source>
</evidence>
<proteinExistence type="predicted"/>
<feature type="domain" description="DUF7948" evidence="1">
    <location>
        <begin position="55"/>
        <end position="205"/>
    </location>
</feature>
<protein>
    <submittedName>
        <fullName evidence="2">Cell surface protein</fullName>
    </submittedName>
</protein>
<dbReference type="InterPro" id="IPR057708">
    <property type="entry name" value="DUF7948"/>
</dbReference>
<dbReference type="InterPro" id="IPR052918">
    <property type="entry name" value="Motility_Chemotaxis_Reg"/>
</dbReference>
<dbReference type="EMBL" id="SULG01000065">
    <property type="protein sequence ID" value="TLD41041.1"/>
    <property type="molecule type" value="Genomic_DNA"/>
</dbReference>
<feature type="domain" description="DUF7948" evidence="1">
    <location>
        <begin position="239"/>
        <end position="313"/>
    </location>
</feature>
<dbReference type="InterPro" id="IPR010620">
    <property type="entry name" value="SBBP_repeat"/>
</dbReference>
<evidence type="ECO:0000313" key="3">
    <source>
        <dbReference type="Proteomes" id="UP000319783"/>
    </source>
</evidence>
<dbReference type="Pfam" id="PF25778">
    <property type="entry name" value="DUF7948"/>
    <property type="match status" value="2"/>
</dbReference>
<name>A0A533QEC6_9BACT</name>
<dbReference type="Pfam" id="PF06739">
    <property type="entry name" value="SBBP"/>
    <property type="match status" value="3"/>
</dbReference>
<comment type="caution">
    <text evidence="2">The sequence shown here is derived from an EMBL/GenBank/DDBJ whole genome shotgun (WGS) entry which is preliminary data.</text>
</comment>
<dbReference type="PANTHER" id="PTHR35580">
    <property type="entry name" value="CELL SURFACE GLYCOPROTEIN (S-LAYER PROTEIN)-LIKE PROTEIN"/>
    <property type="match status" value="1"/>
</dbReference>
<dbReference type="PANTHER" id="PTHR35580:SF1">
    <property type="entry name" value="PHYTASE-LIKE DOMAIN-CONTAINING PROTEIN"/>
    <property type="match status" value="1"/>
</dbReference>
<evidence type="ECO:0000259" key="1">
    <source>
        <dbReference type="Pfam" id="PF25778"/>
    </source>
</evidence>
<dbReference type="SUPFAM" id="SSF63829">
    <property type="entry name" value="Calcium-dependent phosphotriesterase"/>
    <property type="match status" value="1"/>
</dbReference>
<gene>
    <name evidence="2" type="ORF">JETT_2687</name>
</gene>
<dbReference type="Proteomes" id="UP000319783">
    <property type="component" value="Unassembled WGS sequence"/>
</dbReference>
<sequence length="914" mass="98374">MNKNMMKRIGKWLIIPIILLQVVLFSKILFAEQEGTRKLSKGEVIQKVQKFHVPFIANNGQIDDRVKFYANTFCGTVFVTREGEIIYSLTEVRDRAEKNKDMSKVAGSHRSIVRRGVFKEEIIKGKMNEIKGEGKAITKVSSFKGKDSSKWKGSMSTYELVNLGEVYKGIDLKLRAYANNVEKLFYVRPGANPEQIKIRLDYIQSPESPFAEGNSIHNLFYKWGMAAKSPLKSRIRGFTVNKHGELETALGTVLFTKPVAYQEIDGKRVEIVAEYSIRKSEYRSQNPGEKISQLIYGFKVASYDRTKELVIDPLLASTFLGGSSLERINSIAVDSGGNIYIAGETISPDFPLAPGIFDATHNGSFDVFVSKVDGTLTTLLASTFLGGSDGERADSLVIDPNGNISISGSTNSSNFPVIPGSFDTSFHGNSDVFVSKLDGTLTNLLASTYLGGFGREVCDSLMIDQAGNVYVAGSTSSLDFPITPEVFDTSFSGGGDVFISKLNGTLTNLLASTYLGGSALVSEELSSTAIDAAGNIYVAGATGSSDFPTTPGAFDTSYNGNFDVFVSRLSGELTTLLSSTFLGGFEADSASSLSINPEGNMYVTGLTSSFDFPVTSGAFDSSFNGGVNDVFVSKLDGTLTLLLASTYLGGSDSDSSDSLVVDLQGNIYVTGSTASLNFPTTLRAFDTSHNGFFDIFISKMDKTLTNLLTSTYVGGSSGDGADAFVIDSSGNLYIAGSTGSSDFPITSGSFDTSFNGVADAFISKLNSDLSALITFNYFYSKAKMKLGPQANDDNFDMWSTFVLGDASDGIDLLSDDIYLQVGTLSISIPSGSFKNNKNKHFKFKKIINGVALQLTIVPSFNKKSFEFKAEVKHANLTGTADPINMQFTIGNDGGSTIVAAEPHKLITTDTRHIP</sequence>
<dbReference type="AlphaFoldDB" id="A0A533QEC6"/>
<accession>A0A533QEC6</accession>